<dbReference type="EMBL" id="PYFT01000001">
    <property type="protein sequence ID" value="PSR52022.1"/>
    <property type="molecule type" value="Genomic_DNA"/>
</dbReference>
<dbReference type="NCBIfam" id="TIGR04183">
    <property type="entry name" value="Por_Secre_tail"/>
    <property type="match status" value="1"/>
</dbReference>
<dbReference type="InterPro" id="IPR000601">
    <property type="entry name" value="PKD_dom"/>
</dbReference>
<reference evidence="3 4" key="1">
    <citation type="submission" date="2018-03" db="EMBL/GenBank/DDBJ databases">
        <title>Adhaeribacter sp. HMF7605 Genome sequencing and assembly.</title>
        <authorList>
            <person name="Kang H."/>
            <person name="Kang J."/>
            <person name="Cha I."/>
            <person name="Kim H."/>
            <person name="Joh K."/>
        </authorList>
    </citation>
    <scope>NUCLEOTIDE SEQUENCE [LARGE SCALE GENOMIC DNA]</scope>
    <source>
        <strain evidence="3 4">HMF7605</strain>
    </source>
</reference>
<accession>A0A2T2Y930</accession>
<protein>
    <recommendedName>
        <fullName evidence="2">PKD domain-containing protein</fullName>
    </recommendedName>
</protein>
<organism evidence="3 4">
    <name type="scientific">Adhaeribacter arboris</name>
    <dbReference type="NCBI Taxonomy" id="2072846"/>
    <lineage>
        <taxon>Bacteria</taxon>
        <taxon>Pseudomonadati</taxon>
        <taxon>Bacteroidota</taxon>
        <taxon>Cytophagia</taxon>
        <taxon>Cytophagales</taxon>
        <taxon>Hymenobacteraceae</taxon>
        <taxon>Adhaeribacter</taxon>
    </lineage>
</organism>
<dbReference type="Pfam" id="PF18911">
    <property type="entry name" value="PKD_4"/>
    <property type="match status" value="1"/>
</dbReference>
<feature type="domain" description="PKD" evidence="2">
    <location>
        <begin position="336"/>
        <end position="390"/>
    </location>
</feature>
<dbReference type="InterPro" id="IPR035986">
    <property type="entry name" value="PKD_dom_sf"/>
</dbReference>
<dbReference type="Proteomes" id="UP000240357">
    <property type="component" value="Unassembled WGS sequence"/>
</dbReference>
<dbReference type="CDD" id="cd00146">
    <property type="entry name" value="PKD"/>
    <property type="match status" value="1"/>
</dbReference>
<feature type="transmembrane region" description="Helical" evidence="1">
    <location>
        <begin position="683"/>
        <end position="705"/>
    </location>
</feature>
<keyword evidence="1" id="KW-1133">Transmembrane helix</keyword>
<dbReference type="InterPro" id="IPR026444">
    <property type="entry name" value="Secre_tail"/>
</dbReference>
<dbReference type="OrthoDB" id="1081439at2"/>
<name>A0A2T2Y930_9BACT</name>
<dbReference type="InterPro" id="IPR055353">
    <property type="entry name" value="DUF7619"/>
</dbReference>
<dbReference type="Gene3D" id="2.60.40.10">
    <property type="entry name" value="Immunoglobulins"/>
    <property type="match status" value="1"/>
</dbReference>
<gene>
    <name evidence="3" type="ORF">AHMF7605_00035</name>
</gene>
<dbReference type="SUPFAM" id="SSF49299">
    <property type="entry name" value="PKD domain"/>
    <property type="match status" value="1"/>
</dbReference>
<dbReference type="InterPro" id="IPR013783">
    <property type="entry name" value="Ig-like_fold"/>
</dbReference>
<feature type="transmembrane region" description="Helical" evidence="1">
    <location>
        <begin position="629"/>
        <end position="662"/>
    </location>
</feature>
<dbReference type="SMART" id="SM00089">
    <property type="entry name" value="PKD"/>
    <property type="match status" value="1"/>
</dbReference>
<dbReference type="Pfam" id="PF24595">
    <property type="entry name" value="DUF7619"/>
    <property type="match status" value="2"/>
</dbReference>
<feature type="transmembrane region" description="Helical" evidence="1">
    <location>
        <begin position="711"/>
        <end position="732"/>
    </location>
</feature>
<evidence type="ECO:0000259" key="2">
    <source>
        <dbReference type="PROSITE" id="PS50093"/>
    </source>
</evidence>
<keyword evidence="1" id="KW-0812">Transmembrane</keyword>
<comment type="caution">
    <text evidence="3">The sequence shown here is derived from an EMBL/GenBank/DDBJ whole genome shotgun (WGS) entry which is preliminary data.</text>
</comment>
<dbReference type="PROSITE" id="PS50093">
    <property type="entry name" value="PKD"/>
    <property type="match status" value="1"/>
</dbReference>
<keyword evidence="1" id="KW-0472">Membrane</keyword>
<evidence type="ECO:0000313" key="3">
    <source>
        <dbReference type="EMBL" id="PSR52022.1"/>
    </source>
</evidence>
<dbReference type="InterPro" id="IPR022409">
    <property type="entry name" value="PKD/Chitinase_dom"/>
</dbReference>
<evidence type="ECO:0000313" key="4">
    <source>
        <dbReference type="Proteomes" id="UP000240357"/>
    </source>
</evidence>
<proteinExistence type="predicted"/>
<evidence type="ECO:0000256" key="1">
    <source>
        <dbReference type="SAM" id="Phobius"/>
    </source>
</evidence>
<keyword evidence="4" id="KW-1185">Reference proteome</keyword>
<dbReference type="Pfam" id="PF18962">
    <property type="entry name" value="Por_Secre_tail"/>
    <property type="match status" value="1"/>
</dbReference>
<dbReference type="AlphaFoldDB" id="A0A2T2Y930"/>
<sequence length="1129" mass="122012">MRYLAVIWFTLWGVTSAFCQVARVEYFVDTDPGIGKATRSLTLNPNDLGVKDFNLALTDVAEGSHILYVRARDAQGHWSHTQAHSFYVVTGTTATVGASEYFIDTDPGHGKATPVTAASGPDGSVPFVVSLAAVTEGYHTLYVRTKDNQQHWSHTLAHSFYVVANKATAITATEYYLDTDPGIGKATPATATPDADGYIRFGVALTEASKGFHTLAVRTKDNLGHWSQTQQHVFYNNASSGTVNITALKYYFTSNGQTSATYTYQAPTPAPMVDLNFPAKLSDLEGNREYVMHIWAVNSEGARSGVITKKIKVCNGEPTKANFDFIPLGTQVSFIDSSRNATKYYWDFGDGTADSVSNPVHTYSEGGNYEVKLIASNFCNSDTLVKKVNVLSLQSMYPNVGGNTGSVTVTILGGGFTNKTIIKLVKDGAEIKGRYIINSPDGKKLNAIFNLSEQEIGKYDLLITNESDVVRLDNAFAVEQGRPPKIWVEIVGRNVFRAGRPETFTVKYGNTGNVDAIMTPITLLYPKNVKVELKSKPAKISGINGLPNFNEDTISLYIPIRDSLLLPLIIPLISANGQGEFEILLTAADESSFPLSAWANTPLIENLADSVLTTGRTTGEKSKINPCLVAGIGVGLVAAGVAVEVAAVACPVAVGVAVLDVLSNLYGFYMSMQSIQLNFVSATDFYFSTTGLYGSVLGLGATLLVCAEVELGAPVAMAITGVGALIAGYGLATGCGEEVAYYIINLTSRASFDPNEKVGPSGNTLENFVKGQTPFSYKIYFENKDTATAPAQEVVVLDTLDISKFDLSTFQLQSFGFGDTTVKSIPAGLQAYSTSTLLQRPGKPDLLVRVDAKLDTATGILKWRFLSLDPVTRELIDDPLDGFLPPNKTSPEGEGFISYSVLPKKELAHGTEIKNKATIYFDTNAPIVTNEFLNTIDKQNPASNITALPPETQDTTFTVNWSGTDAGAGVRSYDVYYAVNNGPFRLWQYDVTAAAGKFAGKIDSSYAFYSIAKDYAGNIEQPKTTAEAATTVVKRVTGLPGNLPDGFTFKSYPNPTDSKVLLEFTLPTAEHISLILYDVLGRRTTVMKDKKFGAGTHTVPYDLKQFPAGMYICELKGEKFTTNLKILKQ</sequence>